<gene>
    <name evidence="1" type="ORF">D7V21_05225</name>
</gene>
<comment type="caution">
    <text evidence="1">The sequence shown here is derived from an EMBL/GenBank/DDBJ whole genome shotgun (WGS) entry which is preliminary data.</text>
</comment>
<dbReference type="Proteomes" id="UP000269001">
    <property type="component" value="Unassembled WGS sequence"/>
</dbReference>
<proteinExistence type="predicted"/>
<dbReference type="EMBL" id="RAXU01000004">
    <property type="protein sequence ID" value="RKG35183.1"/>
    <property type="molecule type" value="Genomic_DNA"/>
</dbReference>
<reference evidence="1 2" key="1">
    <citation type="submission" date="2018-09" db="EMBL/GenBank/DDBJ databases">
        <title>The draft genome of Acinetobacter spp. strains.</title>
        <authorList>
            <person name="Qin J."/>
            <person name="Feng Y."/>
            <person name="Zong Z."/>
        </authorList>
    </citation>
    <scope>NUCLEOTIDE SEQUENCE [LARGE SCALE GENOMIC DNA]</scope>
    <source>
        <strain evidence="1 2">WCHAc060096</strain>
    </source>
</reference>
<accession>A0A3A8F389</accession>
<dbReference type="RefSeq" id="WP_120369465.1">
    <property type="nucleotide sequence ID" value="NZ_RAXU01000004.1"/>
</dbReference>
<protein>
    <submittedName>
        <fullName evidence="1">Uncharacterized protein</fullName>
    </submittedName>
</protein>
<sequence>MNEIIAPDSTELLAQILGDIQNKAYIDVVCDVQQQVGELPQLELPVFHHFAPNVYMRQMDAPAGALVVSKMHRTEHMNILIKGAVTVVTENGIEYLKAPVVLKSAAGTKRIGYFHEDSSWITVHPTESKDLDEIERQVIVPDNQIKSFLNALEIKAKEIE</sequence>
<evidence type="ECO:0000313" key="1">
    <source>
        <dbReference type="EMBL" id="RKG35183.1"/>
    </source>
</evidence>
<organism evidence="1 2">
    <name type="scientific">Acinetobacter guerrae</name>
    <dbReference type="NCBI Taxonomy" id="1843371"/>
    <lineage>
        <taxon>Bacteria</taxon>
        <taxon>Pseudomonadati</taxon>
        <taxon>Pseudomonadota</taxon>
        <taxon>Gammaproteobacteria</taxon>
        <taxon>Moraxellales</taxon>
        <taxon>Moraxellaceae</taxon>
        <taxon>Acinetobacter</taxon>
    </lineage>
</organism>
<keyword evidence="2" id="KW-1185">Reference proteome</keyword>
<dbReference type="AlphaFoldDB" id="A0A3A8F389"/>
<evidence type="ECO:0000313" key="2">
    <source>
        <dbReference type="Proteomes" id="UP000269001"/>
    </source>
</evidence>
<name>A0A3A8F389_9GAMM</name>